<sequence>MTNVDPINAVGSLADPIRRALYEYVVAQPDPVGREEVANAVEIPPHKAKFHLDRLVQEGLLESEYRRLTGKTGPGAGRPAKVYRRGDTPVEVSLPGRRYALVGGILASAIEHAGLTPELQDALQHTAREAGEQTGRGASGATPADAAQKERQETEAIIETLTSDGYEPIQTEDAIRLRNCPFHDLSSTHRDLVCGINEAYVSGMLDGLGCAGSRASLEPTEGLCCVAIRPVATGPDRGADAETD</sequence>
<keyword evidence="3" id="KW-1185">Reference proteome</keyword>
<protein>
    <submittedName>
        <fullName evidence="2">Transcriptional regulator</fullName>
    </submittedName>
</protein>
<proteinExistence type="predicted"/>
<accession>A0ABT7CAK0</accession>
<reference evidence="2" key="2">
    <citation type="journal article" date="2022" name="Sci. Rep.">
        <title>In silico prediction of the enzymes involved in the degradation of the herbicide molinate by Gulosibacter molinativorax ON4T.</title>
        <authorList>
            <person name="Lopes A.R."/>
            <person name="Bunin E."/>
            <person name="Viana A.T."/>
            <person name="Froufe H."/>
            <person name="Munoz-Merida A."/>
            <person name="Pinho D."/>
            <person name="Figueiredo J."/>
            <person name="Barroso C."/>
            <person name="Vaz-Moreira I."/>
            <person name="Bellanger X."/>
            <person name="Egas C."/>
            <person name="Nunes O.C."/>
        </authorList>
    </citation>
    <scope>NUCLEOTIDE SEQUENCE</scope>
    <source>
        <strain evidence="2">ON4</strain>
    </source>
</reference>
<dbReference type="SUPFAM" id="SSF46785">
    <property type="entry name" value="Winged helix' DNA-binding domain"/>
    <property type="match status" value="1"/>
</dbReference>
<dbReference type="InterPro" id="IPR036390">
    <property type="entry name" value="WH_DNA-bd_sf"/>
</dbReference>
<dbReference type="EMBL" id="PXVD01000015">
    <property type="protein sequence ID" value="MDJ1371671.1"/>
    <property type="molecule type" value="Genomic_DNA"/>
</dbReference>
<feature type="region of interest" description="Disordered" evidence="1">
    <location>
        <begin position="126"/>
        <end position="152"/>
    </location>
</feature>
<evidence type="ECO:0000256" key="1">
    <source>
        <dbReference type="SAM" id="MobiDB-lite"/>
    </source>
</evidence>
<organism evidence="2 3">
    <name type="scientific">Gulosibacter molinativorax</name>
    <dbReference type="NCBI Taxonomy" id="256821"/>
    <lineage>
        <taxon>Bacteria</taxon>
        <taxon>Bacillati</taxon>
        <taxon>Actinomycetota</taxon>
        <taxon>Actinomycetes</taxon>
        <taxon>Micrococcales</taxon>
        <taxon>Microbacteriaceae</taxon>
        <taxon>Gulosibacter</taxon>
    </lineage>
</organism>
<dbReference type="Proteomes" id="UP001170379">
    <property type="component" value="Unassembled WGS sequence"/>
</dbReference>
<dbReference type="InterPro" id="IPR036388">
    <property type="entry name" value="WH-like_DNA-bd_sf"/>
</dbReference>
<reference evidence="2" key="1">
    <citation type="submission" date="2018-03" db="EMBL/GenBank/DDBJ databases">
        <authorList>
            <person name="Nunes O.C."/>
            <person name="Lopes A.R."/>
            <person name="Froufe H."/>
            <person name="Munoz-Merida A."/>
            <person name="Barroso C."/>
            <person name="Egas C."/>
        </authorList>
    </citation>
    <scope>NUCLEOTIDE SEQUENCE</scope>
    <source>
        <strain evidence="2">ON4</strain>
    </source>
</reference>
<name>A0ABT7CAK0_9MICO</name>
<dbReference type="Pfam" id="PF12840">
    <property type="entry name" value="HTH_20"/>
    <property type="match status" value="1"/>
</dbReference>
<evidence type="ECO:0000313" key="3">
    <source>
        <dbReference type="Proteomes" id="UP001170379"/>
    </source>
</evidence>
<evidence type="ECO:0000313" key="2">
    <source>
        <dbReference type="EMBL" id="MDJ1371671.1"/>
    </source>
</evidence>
<gene>
    <name evidence="2" type="ORF">C7K25_09870</name>
</gene>
<comment type="caution">
    <text evidence="2">The sequence shown here is derived from an EMBL/GenBank/DDBJ whole genome shotgun (WGS) entry which is preliminary data.</text>
</comment>
<dbReference type="RefSeq" id="WP_051266912.1">
    <property type="nucleotide sequence ID" value="NZ_CP028426.1"/>
</dbReference>
<dbReference type="Gene3D" id="1.10.10.10">
    <property type="entry name" value="Winged helix-like DNA-binding domain superfamily/Winged helix DNA-binding domain"/>
    <property type="match status" value="1"/>
</dbReference>